<dbReference type="InterPro" id="IPR029043">
    <property type="entry name" value="GcvT/YgfZ_C"/>
</dbReference>
<evidence type="ECO:0000313" key="15">
    <source>
        <dbReference type="WBParaSite" id="Pan_g14079.t1"/>
    </source>
</evidence>
<evidence type="ECO:0000256" key="8">
    <source>
        <dbReference type="ARBA" id="ARBA00023128"/>
    </source>
</evidence>
<dbReference type="InterPro" id="IPR027266">
    <property type="entry name" value="TrmE/GcvT-like"/>
</dbReference>
<dbReference type="InterPro" id="IPR028896">
    <property type="entry name" value="GcvT/YgfZ/DmdA"/>
</dbReference>
<dbReference type="PIRSF" id="PIRSF006487">
    <property type="entry name" value="GcvT"/>
    <property type="match status" value="1"/>
</dbReference>
<evidence type="ECO:0000259" key="12">
    <source>
        <dbReference type="Pfam" id="PF01571"/>
    </source>
</evidence>
<evidence type="ECO:0000256" key="7">
    <source>
        <dbReference type="ARBA" id="ARBA00022946"/>
    </source>
</evidence>
<keyword evidence="5 11" id="KW-0032">Aminotransferase</keyword>
<dbReference type="GO" id="GO:0008483">
    <property type="term" value="F:transaminase activity"/>
    <property type="evidence" value="ECO:0007669"/>
    <property type="project" value="UniProtKB-KW"/>
</dbReference>
<keyword evidence="14" id="KW-1185">Reference proteome</keyword>
<keyword evidence="8 11" id="KW-0496">Mitochondrion</keyword>
<evidence type="ECO:0000256" key="1">
    <source>
        <dbReference type="ARBA" id="ARBA00003631"/>
    </source>
</evidence>
<evidence type="ECO:0000256" key="3">
    <source>
        <dbReference type="ARBA" id="ARBA00008609"/>
    </source>
</evidence>
<feature type="binding site" evidence="10">
    <location>
        <position position="224"/>
    </location>
    <ligand>
        <name>substrate</name>
    </ligand>
</feature>
<keyword evidence="6 11" id="KW-0808">Transferase</keyword>
<sequence length="402" mass="43678">MNRLPRISCPQAIRLYSSHAGPGKKTCLYDLHVKHGGKIVNFSGFEMPVQYKDLSIKDSTIHTRKHVSIFDVSHMLQTEITGADHVAFLESLTTADVTGLKPNTGALSVFTNEKGGIKDDLILTKTDKDFVYMVTNAGCIEKDLPYLQENAAKWRSNGKDVNVTVLDQRGLIAVQGPEAVSLLKEGAEIDLDSLYFMNSTIGSVFGVPDCRITRCGYTGEDGFEISIPIAQTGAVVEQMLASSKANVKLAGLGARDALRVEAGLCLYGSDINESTTPVEAAIAFVVAKRRRQTLGFPGAEKIVEQLEKKNWAKRRVGFVAKSGRSPREHLPIVNPLDKAAVGFITSGVPSPNLGYNVAVGYVDKIDSKVGTKLLVDFGKKVSEITVAKMPFVPTKYYTPPKK</sequence>
<organism evidence="14 15">
    <name type="scientific">Panagrellus redivivus</name>
    <name type="common">Microworm</name>
    <dbReference type="NCBI Taxonomy" id="6233"/>
    <lineage>
        <taxon>Eukaryota</taxon>
        <taxon>Metazoa</taxon>
        <taxon>Ecdysozoa</taxon>
        <taxon>Nematoda</taxon>
        <taxon>Chromadorea</taxon>
        <taxon>Rhabditida</taxon>
        <taxon>Tylenchina</taxon>
        <taxon>Panagrolaimomorpha</taxon>
        <taxon>Panagrolaimoidea</taxon>
        <taxon>Panagrolaimidae</taxon>
        <taxon>Panagrellus</taxon>
    </lineage>
</organism>
<dbReference type="WBParaSite" id="Pan_g14079.t1">
    <property type="protein sequence ID" value="Pan_g14079.t1"/>
    <property type="gene ID" value="Pan_g14079"/>
</dbReference>
<dbReference type="Pfam" id="PF01571">
    <property type="entry name" value="GCV_T"/>
    <property type="match status" value="1"/>
</dbReference>
<feature type="domain" description="Aminomethyltransferase C-terminal" evidence="13">
    <location>
        <begin position="313"/>
        <end position="392"/>
    </location>
</feature>
<proteinExistence type="inferred from homology"/>
<reference evidence="15" key="2">
    <citation type="submission" date="2020-10" db="UniProtKB">
        <authorList>
            <consortium name="WormBaseParasite"/>
        </authorList>
    </citation>
    <scope>IDENTIFICATION</scope>
</reference>
<evidence type="ECO:0000256" key="4">
    <source>
        <dbReference type="ARBA" id="ARBA00011690"/>
    </source>
</evidence>
<comment type="similarity">
    <text evidence="3 11">Belongs to the GcvT family.</text>
</comment>
<dbReference type="PANTHER" id="PTHR43757:SF16">
    <property type="entry name" value="AMINOMETHYLTRANSFERASE, MITOCHONDRIAL"/>
    <property type="match status" value="1"/>
</dbReference>
<evidence type="ECO:0000256" key="11">
    <source>
        <dbReference type="RuleBase" id="RU003981"/>
    </source>
</evidence>
<evidence type="ECO:0000256" key="10">
    <source>
        <dbReference type="PIRSR" id="PIRSR006487-1"/>
    </source>
</evidence>
<protein>
    <recommendedName>
        <fullName evidence="11">Aminomethyltransferase</fullName>
        <ecNumber evidence="11">2.1.2.10</ecNumber>
    </recommendedName>
    <alternativeName>
        <fullName evidence="11">Glycine cleavage system T protein</fullName>
    </alternativeName>
</protein>
<dbReference type="GO" id="GO:0006546">
    <property type="term" value="P:glycine catabolic process"/>
    <property type="evidence" value="ECO:0007669"/>
    <property type="project" value="InterPro"/>
</dbReference>
<dbReference type="EC" id="2.1.2.10" evidence="11"/>
<dbReference type="GO" id="GO:0005739">
    <property type="term" value="C:mitochondrion"/>
    <property type="evidence" value="ECO:0007669"/>
    <property type="project" value="UniProtKB-SubCell"/>
</dbReference>
<feature type="domain" description="GCVT N-terminal" evidence="12">
    <location>
        <begin position="28"/>
        <end position="288"/>
    </location>
</feature>
<evidence type="ECO:0000256" key="5">
    <source>
        <dbReference type="ARBA" id="ARBA00022576"/>
    </source>
</evidence>
<evidence type="ECO:0000256" key="6">
    <source>
        <dbReference type="ARBA" id="ARBA00022679"/>
    </source>
</evidence>
<dbReference type="GO" id="GO:0004047">
    <property type="term" value="F:aminomethyltransferase activity"/>
    <property type="evidence" value="ECO:0007669"/>
    <property type="project" value="UniProtKB-EC"/>
</dbReference>
<dbReference type="NCBIfam" id="NF001567">
    <property type="entry name" value="PRK00389.1"/>
    <property type="match status" value="1"/>
</dbReference>
<reference evidence="14" key="1">
    <citation type="journal article" date="2013" name="Genetics">
        <title>The draft genome and transcriptome of Panagrellus redivivus are shaped by the harsh demands of a free-living lifestyle.</title>
        <authorList>
            <person name="Srinivasan J."/>
            <person name="Dillman A.R."/>
            <person name="Macchietto M.G."/>
            <person name="Heikkinen L."/>
            <person name="Lakso M."/>
            <person name="Fracchia K.M."/>
            <person name="Antoshechkin I."/>
            <person name="Mortazavi A."/>
            <person name="Wong G."/>
            <person name="Sternberg P.W."/>
        </authorList>
    </citation>
    <scope>NUCLEOTIDE SEQUENCE [LARGE SCALE GENOMIC DNA]</scope>
    <source>
        <strain evidence="14">MT8872</strain>
    </source>
</reference>
<comment type="function">
    <text evidence="1 11">The glycine cleavage system catalyzes the degradation of glycine.</text>
</comment>
<dbReference type="SUPFAM" id="SSF103025">
    <property type="entry name" value="Folate-binding domain"/>
    <property type="match status" value="1"/>
</dbReference>
<dbReference type="InterPro" id="IPR006223">
    <property type="entry name" value="GcvT"/>
</dbReference>
<dbReference type="SUPFAM" id="SSF101790">
    <property type="entry name" value="Aminomethyltransferase beta-barrel domain"/>
    <property type="match status" value="1"/>
</dbReference>
<dbReference type="InterPro" id="IPR006222">
    <property type="entry name" value="GCVT_N"/>
</dbReference>
<dbReference type="Gene3D" id="3.30.1360.120">
    <property type="entry name" value="Probable tRNA modification gtpase trme, domain 1"/>
    <property type="match status" value="1"/>
</dbReference>
<dbReference type="Gene3D" id="4.10.1250.10">
    <property type="entry name" value="Aminomethyltransferase fragment"/>
    <property type="match status" value="1"/>
</dbReference>
<dbReference type="NCBIfam" id="TIGR00528">
    <property type="entry name" value="gcvT"/>
    <property type="match status" value="1"/>
</dbReference>
<dbReference type="Gene3D" id="2.40.30.110">
    <property type="entry name" value="Aminomethyltransferase beta-barrel domains"/>
    <property type="match status" value="1"/>
</dbReference>
<dbReference type="Proteomes" id="UP000492821">
    <property type="component" value="Unassembled WGS sequence"/>
</dbReference>
<evidence type="ECO:0000313" key="14">
    <source>
        <dbReference type="Proteomes" id="UP000492821"/>
    </source>
</evidence>
<comment type="catalytic activity">
    <reaction evidence="9 11">
        <text>N(6)-[(R)-S(8)-aminomethyldihydrolipoyl]-L-lysyl-[protein] + (6S)-5,6,7,8-tetrahydrofolate = N(6)-[(R)-dihydrolipoyl]-L-lysyl-[protein] + (6R)-5,10-methylene-5,6,7,8-tetrahydrofolate + NH4(+)</text>
        <dbReference type="Rhea" id="RHEA:16945"/>
        <dbReference type="Rhea" id="RHEA-COMP:10475"/>
        <dbReference type="Rhea" id="RHEA-COMP:10492"/>
        <dbReference type="ChEBI" id="CHEBI:15636"/>
        <dbReference type="ChEBI" id="CHEBI:28938"/>
        <dbReference type="ChEBI" id="CHEBI:57453"/>
        <dbReference type="ChEBI" id="CHEBI:83100"/>
        <dbReference type="ChEBI" id="CHEBI:83143"/>
        <dbReference type="EC" id="2.1.2.10"/>
    </reaction>
</comment>
<dbReference type="InterPro" id="IPR013977">
    <property type="entry name" value="GcvT_C"/>
</dbReference>
<keyword evidence="7 11" id="KW-0809">Transit peptide</keyword>
<dbReference type="Pfam" id="PF08669">
    <property type="entry name" value="GCV_T_C"/>
    <property type="match status" value="1"/>
</dbReference>
<evidence type="ECO:0000256" key="2">
    <source>
        <dbReference type="ARBA" id="ARBA00004173"/>
    </source>
</evidence>
<dbReference type="PANTHER" id="PTHR43757">
    <property type="entry name" value="AMINOMETHYLTRANSFERASE"/>
    <property type="match status" value="1"/>
</dbReference>
<accession>A0A7E4UYN3</accession>
<dbReference type="FunFam" id="3.30.70.1400:FF:000001">
    <property type="entry name" value="Aminomethyltransferase"/>
    <property type="match status" value="1"/>
</dbReference>
<dbReference type="AlphaFoldDB" id="A0A7E4UYN3"/>
<comment type="subcellular location">
    <subcellularLocation>
        <location evidence="2 11">Mitochondrion</location>
    </subcellularLocation>
</comment>
<comment type="subunit">
    <text evidence="4 11">The glycine cleavage system is composed of four proteins: P, T, L and H.</text>
</comment>
<dbReference type="GO" id="GO:0005960">
    <property type="term" value="C:glycine cleavage complex"/>
    <property type="evidence" value="ECO:0007669"/>
    <property type="project" value="InterPro"/>
</dbReference>
<evidence type="ECO:0000259" key="13">
    <source>
        <dbReference type="Pfam" id="PF08669"/>
    </source>
</evidence>
<name>A0A7E4UYN3_PANRE</name>
<evidence type="ECO:0000256" key="9">
    <source>
        <dbReference type="ARBA" id="ARBA00047665"/>
    </source>
</evidence>
<dbReference type="Gene3D" id="3.30.70.1400">
    <property type="entry name" value="Aminomethyltransferase beta-barrel domains"/>
    <property type="match status" value="1"/>
</dbReference>